<dbReference type="EMBL" id="MG983742">
    <property type="protein sequence ID" value="AVO23064.1"/>
    <property type="molecule type" value="Genomic_DNA"/>
</dbReference>
<organism evidence="1 2">
    <name type="scientific">Bacillus phage Anath</name>
    <dbReference type="NCBI Taxonomy" id="2108114"/>
    <lineage>
        <taxon>Viruses</taxon>
        <taxon>Duplodnaviria</taxon>
        <taxon>Heunggongvirae</taxon>
        <taxon>Uroviricota</taxon>
        <taxon>Caudoviricetes</taxon>
        <taxon>Ehrlichviridae</taxon>
        <taxon>Anathvirus</taxon>
        <taxon>Anathvirus anath</taxon>
    </lineage>
</organism>
<dbReference type="Proteomes" id="UP000241367">
    <property type="component" value="Segment"/>
</dbReference>
<evidence type="ECO:0000313" key="2">
    <source>
        <dbReference type="Proteomes" id="UP000241367"/>
    </source>
</evidence>
<protein>
    <submittedName>
        <fullName evidence="1">Uncharacterized protein</fullName>
    </submittedName>
</protein>
<accession>A0A2P1JUP9</accession>
<proteinExistence type="predicted"/>
<sequence>MNKYEVISQLETAIQRNTMVADEVAFGYISKATAGKVFHEALSFEVHLAMKNALELLREGN</sequence>
<name>A0A2P1JUP9_9CAUD</name>
<keyword evidence="2" id="KW-1185">Reference proteome</keyword>
<reference evidence="2" key="1">
    <citation type="submission" date="2018-02" db="EMBL/GenBank/DDBJ databases">
        <authorList>
            <person name="Cohen D.B."/>
            <person name="Kent A.D."/>
        </authorList>
    </citation>
    <scope>NUCLEOTIDE SEQUENCE [LARGE SCALE GENOMIC DNA]</scope>
</reference>
<evidence type="ECO:0000313" key="1">
    <source>
        <dbReference type="EMBL" id="AVO23064.1"/>
    </source>
</evidence>